<dbReference type="HOGENOM" id="CLU_046065_3_2_1"/>
<dbReference type="InterPro" id="IPR003121">
    <property type="entry name" value="SWIB_MDM2_domain"/>
</dbReference>
<dbReference type="PANTHER" id="PTHR13844">
    <property type="entry name" value="SWI/SNF-RELATED MATRIX-ASSOCIATED ACTIN-DEPENDENT REGULATOR OF CHROMATIN SUBFAMILY D"/>
    <property type="match status" value="1"/>
</dbReference>
<protein>
    <recommendedName>
        <fullName evidence="1">DM2 domain-containing protein</fullName>
    </recommendedName>
</protein>
<sequence length="141" mass="14924">MAAAAARVFRGCRFLMSPAASSAAGGKRPASASAAAAAGVGKVTKADAAEAKEKRGIMRPVPVSDALRRFAGVPEISRAGAVKLIWNHIKANGLQNPANKKEINCDEKLKVLFAGRDKIGSFSASKPSTEEMMYPLRQDRR</sequence>
<reference evidence="3" key="2">
    <citation type="submission" date="2013-12" db="EMBL/GenBank/DDBJ databases">
        <authorList>
            <person name="Yu Y."/>
            <person name="Lee S."/>
            <person name="de Baynast K."/>
            <person name="Wissotski M."/>
            <person name="Liu L."/>
            <person name="Talag J."/>
            <person name="Goicoechea J."/>
            <person name="Angelova A."/>
            <person name="Jetty R."/>
            <person name="Kudrna D."/>
            <person name="Golser W."/>
            <person name="Rivera L."/>
            <person name="Zhang J."/>
            <person name="Wing R."/>
        </authorList>
    </citation>
    <scope>NUCLEOTIDE SEQUENCE</scope>
</reference>
<feature type="domain" description="DM2" evidence="1">
    <location>
        <begin position="56"/>
        <end position="141"/>
    </location>
</feature>
<dbReference type="PROSITE" id="PS51925">
    <property type="entry name" value="SWIB_MDM2"/>
    <property type="match status" value="1"/>
</dbReference>
<proteinExistence type="predicted"/>
<dbReference type="CDD" id="cd10567">
    <property type="entry name" value="SWIB-MDM2_like"/>
    <property type="match status" value="1"/>
</dbReference>
<dbReference type="InterPro" id="IPR019835">
    <property type="entry name" value="SWIB_domain"/>
</dbReference>
<dbReference type="Gene3D" id="1.10.245.10">
    <property type="entry name" value="SWIB/MDM2 domain"/>
    <property type="match status" value="1"/>
</dbReference>
<dbReference type="AlphaFoldDB" id="A0A0D9VBS3"/>
<dbReference type="SMART" id="SM00151">
    <property type="entry name" value="SWIB"/>
    <property type="match status" value="1"/>
</dbReference>
<reference evidence="2" key="3">
    <citation type="submission" date="2015-04" db="UniProtKB">
        <authorList>
            <consortium name="EnsemblPlants"/>
        </authorList>
    </citation>
    <scope>IDENTIFICATION</scope>
</reference>
<dbReference type="Proteomes" id="UP000032180">
    <property type="component" value="Chromosome 2"/>
</dbReference>
<dbReference type="InterPro" id="IPR036885">
    <property type="entry name" value="SWIB_MDM2_dom_sf"/>
</dbReference>
<dbReference type="eggNOG" id="KOG1946">
    <property type="taxonomic scope" value="Eukaryota"/>
</dbReference>
<keyword evidence="3" id="KW-1185">Reference proteome</keyword>
<evidence type="ECO:0000313" key="2">
    <source>
        <dbReference type="EnsemblPlants" id="LPERR02G02170.1"/>
    </source>
</evidence>
<dbReference type="Gramene" id="LPERR02G02170.1">
    <property type="protein sequence ID" value="LPERR02G02170.1"/>
    <property type="gene ID" value="LPERR02G02170"/>
</dbReference>
<accession>A0A0D9VBS3</accession>
<reference evidence="2 3" key="1">
    <citation type="submission" date="2012-08" db="EMBL/GenBank/DDBJ databases">
        <title>Oryza genome evolution.</title>
        <authorList>
            <person name="Wing R.A."/>
        </authorList>
    </citation>
    <scope>NUCLEOTIDE SEQUENCE</scope>
</reference>
<dbReference type="SUPFAM" id="SSF47592">
    <property type="entry name" value="SWIB/MDM2 domain"/>
    <property type="match status" value="1"/>
</dbReference>
<evidence type="ECO:0000313" key="3">
    <source>
        <dbReference type="Proteomes" id="UP000032180"/>
    </source>
</evidence>
<name>A0A0D9VBS3_9ORYZ</name>
<dbReference type="EnsemblPlants" id="LPERR02G02170.1">
    <property type="protein sequence ID" value="LPERR02G02170.1"/>
    <property type="gene ID" value="LPERR02G02170"/>
</dbReference>
<evidence type="ECO:0000259" key="1">
    <source>
        <dbReference type="PROSITE" id="PS51925"/>
    </source>
</evidence>
<organism evidence="2 3">
    <name type="scientific">Leersia perrieri</name>
    <dbReference type="NCBI Taxonomy" id="77586"/>
    <lineage>
        <taxon>Eukaryota</taxon>
        <taxon>Viridiplantae</taxon>
        <taxon>Streptophyta</taxon>
        <taxon>Embryophyta</taxon>
        <taxon>Tracheophyta</taxon>
        <taxon>Spermatophyta</taxon>
        <taxon>Magnoliopsida</taxon>
        <taxon>Liliopsida</taxon>
        <taxon>Poales</taxon>
        <taxon>Poaceae</taxon>
        <taxon>BOP clade</taxon>
        <taxon>Oryzoideae</taxon>
        <taxon>Oryzeae</taxon>
        <taxon>Oryzinae</taxon>
        <taxon>Leersia</taxon>
    </lineage>
</organism>
<dbReference type="STRING" id="77586.A0A0D9VBS3"/>
<dbReference type="Pfam" id="PF02201">
    <property type="entry name" value="SWIB"/>
    <property type="match status" value="1"/>
</dbReference>